<comment type="caution">
    <text evidence="2">The sequence shown here is derived from an EMBL/GenBank/DDBJ whole genome shotgun (WGS) entry which is preliminary data.</text>
</comment>
<name>A0A2S6N107_RHOGL</name>
<organism evidence="2 3">
    <name type="scientific">Rhodopila globiformis</name>
    <name type="common">Rhodopseudomonas globiformis</name>
    <dbReference type="NCBI Taxonomy" id="1071"/>
    <lineage>
        <taxon>Bacteria</taxon>
        <taxon>Pseudomonadati</taxon>
        <taxon>Pseudomonadota</taxon>
        <taxon>Alphaproteobacteria</taxon>
        <taxon>Acetobacterales</taxon>
        <taxon>Acetobacteraceae</taxon>
        <taxon>Rhodopila</taxon>
    </lineage>
</organism>
<dbReference type="Proteomes" id="UP000239724">
    <property type="component" value="Unassembled WGS sequence"/>
</dbReference>
<sequence>MRSLPWLEDFNTYLHPNTVAEAPPSPPDEPDPRIEAWTEGFLAGCRAARADAAGAGQDLAAALVTRITAIEQELAAIADRSAVTVGGMLIDILAAALPAGWPATRLAAISEAIRPIFELEPRLRLCPKQPGEMSFRDLPALQAALDSGDWDLATSWHQAAADIDPAALADRLRQPIGADADTVARSHHGEAGVPATADPAGLKVSSSPD</sequence>
<evidence type="ECO:0000256" key="1">
    <source>
        <dbReference type="SAM" id="MobiDB-lite"/>
    </source>
</evidence>
<proteinExistence type="predicted"/>
<dbReference type="AlphaFoldDB" id="A0A2S6N107"/>
<feature type="region of interest" description="Disordered" evidence="1">
    <location>
        <begin position="179"/>
        <end position="209"/>
    </location>
</feature>
<gene>
    <name evidence="2" type="ORF">CCS01_24725</name>
</gene>
<keyword evidence="3" id="KW-1185">Reference proteome</keyword>
<reference evidence="2 3" key="1">
    <citation type="journal article" date="2018" name="Arch. Microbiol.">
        <title>New insights into the metabolic potential of the phototrophic purple bacterium Rhodopila globiformis DSM 161(T) from its draft genome sequence and evidence for a vanadium-dependent nitrogenase.</title>
        <authorList>
            <person name="Imhoff J.F."/>
            <person name="Rahn T."/>
            <person name="Kunzel S."/>
            <person name="Neulinger S.C."/>
        </authorList>
    </citation>
    <scope>NUCLEOTIDE SEQUENCE [LARGE SCALE GENOMIC DNA]</scope>
    <source>
        <strain evidence="2 3">DSM 161</strain>
    </source>
</reference>
<evidence type="ECO:0000313" key="2">
    <source>
        <dbReference type="EMBL" id="PPQ28313.1"/>
    </source>
</evidence>
<accession>A0A2S6N107</accession>
<dbReference type="EMBL" id="NHRY01000245">
    <property type="protein sequence ID" value="PPQ28313.1"/>
    <property type="molecule type" value="Genomic_DNA"/>
</dbReference>
<evidence type="ECO:0000313" key="3">
    <source>
        <dbReference type="Proteomes" id="UP000239724"/>
    </source>
</evidence>
<dbReference type="RefSeq" id="WP_104521490.1">
    <property type="nucleotide sequence ID" value="NZ_NHRY01000245.1"/>
</dbReference>
<protein>
    <submittedName>
        <fullName evidence="2">Uncharacterized protein</fullName>
    </submittedName>
</protein>